<organism evidence="1 2">
    <name type="scientific">Ampelomyces quisqualis</name>
    <name type="common">Powdery mildew agent</name>
    <dbReference type="NCBI Taxonomy" id="50730"/>
    <lineage>
        <taxon>Eukaryota</taxon>
        <taxon>Fungi</taxon>
        <taxon>Dikarya</taxon>
        <taxon>Ascomycota</taxon>
        <taxon>Pezizomycotina</taxon>
        <taxon>Dothideomycetes</taxon>
        <taxon>Pleosporomycetidae</taxon>
        <taxon>Pleosporales</taxon>
        <taxon>Pleosporineae</taxon>
        <taxon>Phaeosphaeriaceae</taxon>
        <taxon>Ampelomyces</taxon>
    </lineage>
</organism>
<gene>
    <name evidence="1" type="ORF">BDU57DRAFT_520709</name>
</gene>
<accession>A0A6A5QG74</accession>
<protein>
    <submittedName>
        <fullName evidence="1">Uncharacterized protein</fullName>
    </submittedName>
</protein>
<name>A0A6A5QG74_AMPQU</name>
<evidence type="ECO:0000313" key="1">
    <source>
        <dbReference type="EMBL" id="KAF1913726.1"/>
    </source>
</evidence>
<dbReference type="Proteomes" id="UP000800096">
    <property type="component" value="Unassembled WGS sequence"/>
</dbReference>
<reference evidence="1" key="1">
    <citation type="journal article" date="2020" name="Stud. Mycol.">
        <title>101 Dothideomycetes genomes: a test case for predicting lifestyles and emergence of pathogens.</title>
        <authorList>
            <person name="Haridas S."/>
            <person name="Albert R."/>
            <person name="Binder M."/>
            <person name="Bloem J."/>
            <person name="Labutti K."/>
            <person name="Salamov A."/>
            <person name="Andreopoulos B."/>
            <person name="Baker S."/>
            <person name="Barry K."/>
            <person name="Bills G."/>
            <person name="Bluhm B."/>
            <person name="Cannon C."/>
            <person name="Castanera R."/>
            <person name="Culley D."/>
            <person name="Daum C."/>
            <person name="Ezra D."/>
            <person name="Gonzalez J."/>
            <person name="Henrissat B."/>
            <person name="Kuo A."/>
            <person name="Liang C."/>
            <person name="Lipzen A."/>
            <person name="Lutzoni F."/>
            <person name="Magnuson J."/>
            <person name="Mondo S."/>
            <person name="Nolan M."/>
            <person name="Ohm R."/>
            <person name="Pangilinan J."/>
            <person name="Park H.-J."/>
            <person name="Ramirez L."/>
            <person name="Alfaro M."/>
            <person name="Sun H."/>
            <person name="Tritt A."/>
            <person name="Yoshinaga Y."/>
            <person name="Zwiers L.-H."/>
            <person name="Turgeon B."/>
            <person name="Goodwin S."/>
            <person name="Spatafora J."/>
            <person name="Crous P."/>
            <person name="Grigoriev I."/>
        </authorList>
    </citation>
    <scope>NUCLEOTIDE SEQUENCE</scope>
    <source>
        <strain evidence="1">HMLAC05119</strain>
    </source>
</reference>
<dbReference type="AlphaFoldDB" id="A0A6A5QG74"/>
<sequence length="84" mass="9992">MKVRREELDSLNPTNLCILLTFLHFSALRARTVSVHRCTVRMRAQTKLCWIFCRRSHGLASWYYNTTTWSSLPWENTSRSLCLR</sequence>
<keyword evidence="2" id="KW-1185">Reference proteome</keyword>
<evidence type="ECO:0000313" key="2">
    <source>
        <dbReference type="Proteomes" id="UP000800096"/>
    </source>
</evidence>
<dbReference type="EMBL" id="ML979138">
    <property type="protein sequence ID" value="KAF1913726.1"/>
    <property type="molecule type" value="Genomic_DNA"/>
</dbReference>
<proteinExistence type="predicted"/>